<evidence type="ECO:0000256" key="3">
    <source>
        <dbReference type="ARBA" id="ARBA00022801"/>
    </source>
</evidence>
<feature type="domain" description="Peptidase S8/S53" evidence="8">
    <location>
        <begin position="172"/>
        <end position="434"/>
    </location>
</feature>
<evidence type="ECO:0000256" key="1">
    <source>
        <dbReference type="ARBA" id="ARBA00011073"/>
    </source>
</evidence>
<dbReference type="SUPFAM" id="SSF52743">
    <property type="entry name" value="Subtilisin-like"/>
    <property type="match status" value="1"/>
</dbReference>
<evidence type="ECO:0000256" key="6">
    <source>
        <dbReference type="RuleBase" id="RU003355"/>
    </source>
</evidence>
<dbReference type="PROSITE" id="PS51892">
    <property type="entry name" value="SUBTILASE"/>
    <property type="match status" value="1"/>
</dbReference>
<dbReference type="Proteomes" id="UP001551482">
    <property type="component" value="Unassembled WGS sequence"/>
</dbReference>
<dbReference type="InterPro" id="IPR015500">
    <property type="entry name" value="Peptidase_S8_subtilisin-rel"/>
</dbReference>
<keyword evidence="10" id="KW-1185">Reference proteome</keyword>
<dbReference type="InterPro" id="IPR022398">
    <property type="entry name" value="Peptidase_S8_His-AS"/>
</dbReference>
<evidence type="ECO:0000256" key="5">
    <source>
        <dbReference type="PROSITE-ProRule" id="PRU01240"/>
    </source>
</evidence>
<dbReference type="InterPro" id="IPR036852">
    <property type="entry name" value="Peptidase_S8/S53_dom_sf"/>
</dbReference>
<evidence type="ECO:0000256" key="7">
    <source>
        <dbReference type="SAM" id="MobiDB-lite"/>
    </source>
</evidence>
<accession>A0ABV3DVJ5</accession>
<dbReference type="InterPro" id="IPR050131">
    <property type="entry name" value="Peptidase_S8_subtilisin-like"/>
</dbReference>
<dbReference type="RefSeq" id="WP_358364134.1">
    <property type="nucleotide sequence ID" value="NZ_JBEZFP010000199.1"/>
</dbReference>
<feature type="active site" description="Charge relay system" evidence="5">
    <location>
        <position position="181"/>
    </location>
</feature>
<dbReference type="PANTHER" id="PTHR43806">
    <property type="entry name" value="PEPTIDASE S8"/>
    <property type="match status" value="1"/>
</dbReference>
<evidence type="ECO:0000313" key="9">
    <source>
        <dbReference type="EMBL" id="MEU8139773.1"/>
    </source>
</evidence>
<dbReference type="PRINTS" id="PR00723">
    <property type="entry name" value="SUBTILISIN"/>
</dbReference>
<reference evidence="9 10" key="1">
    <citation type="submission" date="2024-06" db="EMBL/GenBank/DDBJ databases">
        <title>The Natural Products Discovery Center: Release of the First 8490 Sequenced Strains for Exploring Actinobacteria Biosynthetic Diversity.</title>
        <authorList>
            <person name="Kalkreuter E."/>
            <person name="Kautsar S.A."/>
            <person name="Yang D."/>
            <person name="Bader C.D."/>
            <person name="Teijaro C.N."/>
            <person name="Fluegel L."/>
            <person name="Davis C.M."/>
            <person name="Simpson J.R."/>
            <person name="Lauterbach L."/>
            <person name="Steele A.D."/>
            <person name="Gui C."/>
            <person name="Meng S."/>
            <person name="Li G."/>
            <person name="Viehrig K."/>
            <person name="Ye F."/>
            <person name="Su P."/>
            <person name="Kiefer A.F."/>
            <person name="Nichols A."/>
            <person name="Cepeda A.J."/>
            <person name="Yan W."/>
            <person name="Fan B."/>
            <person name="Jiang Y."/>
            <person name="Adhikari A."/>
            <person name="Zheng C.-J."/>
            <person name="Schuster L."/>
            <person name="Cowan T.M."/>
            <person name="Smanski M.J."/>
            <person name="Chevrette M.G."/>
            <person name="De Carvalho L.P.S."/>
            <person name="Shen B."/>
        </authorList>
    </citation>
    <scope>NUCLEOTIDE SEQUENCE [LARGE SCALE GENOMIC DNA]</scope>
    <source>
        <strain evidence="9 10">NPDC048946</strain>
    </source>
</reference>
<protein>
    <submittedName>
        <fullName evidence="9">S8 family serine peptidase</fullName>
    </submittedName>
</protein>
<evidence type="ECO:0000256" key="4">
    <source>
        <dbReference type="ARBA" id="ARBA00022825"/>
    </source>
</evidence>
<organism evidence="9 10">
    <name type="scientific">Streptodolium elevatio</name>
    <dbReference type="NCBI Taxonomy" id="3157996"/>
    <lineage>
        <taxon>Bacteria</taxon>
        <taxon>Bacillati</taxon>
        <taxon>Actinomycetota</taxon>
        <taxon>Actinomycetes</taxon>
        <taxon>Kitasatosporales</taxon>
        <taxon>Streptomycetaceae</taxon>
        <taxon>Streptodolium</taxon>
    </lineage>
</organism>
<dbReference type="EMBL" id="JBEZFP010000199">
    <property type="protein sequence ID" value="MEU8139773.1"/>
    <property type="molecule type" value="Genomic_DNA"/>
</dbReference>
<dbReference type="InterPro" id="IPR023827">
    <property type="entry name" value="Peptidase_S8_Asp-AS"/>
</dbReference>
<feature type="region of interest" description="Disordered" evidence="7">
    <location>
        <begin position="314"/>
        <end position="353"/>
    </location>
</feature>
<name>A0ABV3DVJ5_9ACTN</name>
<keyword evidence="2 5" id="KW-0645">Protease</keyword>
<gene>
    <name evidence="9" type="ORF">AB0C36_40550</name>
</gene>
<keyword evidence="4 5" id="KW-0720">Serine protease</keyword>
<dbReference type="PROSITE" id="PS00136">
    <property type="entry name" value="SUBTILASE_ASP"/>
    <property type="match status" value="1"/>
</dbReference>
<dbReference type="InterPro" id="IPR023828">
    <property type="entry name" value="Peptidase_S8_Ser-AS"/>
</dbReference>
<dbReference type="InterPro" id="IPR000209">
    <property type="entry name" value="Peptidase_S8/S53_dom"/>
</dbReference>
<comment type="caution">
    <text evidence="9">The sequence shown here is derived from an EMBL/GenBank/DDBJ whole genome shotgun (WGS) entry which is preliminary data.</text>
</comment>
<proteinExistence type="inferred from homology"/>
<feature type="active site" description="Charge relay system" evidence="5">
    <location>
        <position position="214"/>
    </location>
</feature>
<comment type="similarity">
    <text evidence="1 5 6">Belongs to the peptidase S8 family.</text>
</comment>
<feature type="compositionally biased region" description="Polar residues" evidence="7">
    <location>
        <begin position="314"/>
        <end position="328"/>
    </location>
</feature>
<dbReference type="PANTHER" id="PTHR43806:SF11">
    <property type="entry name" value="CEREVISIN-RELATED"/>
    <property type="match status" value="1"/>
</dbReference>
<keyword evidence="3 5" id="KW-0378">Hydrolase</keyword>
<evidence type="ECO:0000259" key="8">
    <source>
        <dbReference type="Pfam" id="PF00082"/>
    </source>
</evidence>
<sequence length="1047" mass="108366">MATFPGGVQAVTTTPAPGREDVSFLRSTRNGAVTVVPSDALGLLNRGVLDPALFDVTALVRDGFDDRSTPVLPLIVRYEGAGTAASARSSVAANAVPGRELPSIQAQAVAERKADAGAFWRTVAAGPADAGAAKTPAPGIARIWLDGRVRASLDQSVPQIGAPQAWSAGLTGAGVKTAVLDSGIDPEHPDLADAVAASADFTGDAEGAVDRNGHGTHVASIITGSGAASGGRYAGVAPDTQLVVGKVLDDTGFGSYSQIVAGMEWAVGQQARVVNMSLGSGPSDGTDPMSQAVDALSASSGALFVIAAGNDGTPGSVSAPSTANSALSVGSVDAENRRAPSSSQGPRVGDHAAKPEITAPGVAIAAARAADTWRGEPIDDFYTRLGGTSMATPHVAGAAAILAQQHPDWTGERIKEALVGSTAPGPDMGVFEQGTGRVDVAAAVTRTVSASPAALSAYLRWPSTEPVGRTVVYRNDGDAPLVLDLAVASNVAMPVRLGTSRLTVPPHGTVPVVVTVDPAAGEAGTYGGVLVASGPDGKALVRTALSVFDEPEVYDLRVNAIDRNGAPLDGGAVVVVNVETGVGYEVRAQGEFLTARVPKGRYSIDAMVHTPATDTRLRSWTLVSLPDTPVTADTTVVADARAGLPAGAALDRTGTTVEHRRLGFGEKFPGGEAGIEASFYNLQTEAFAVPTANAGAQYAYRVTAFLAKPASGKQPAATFNLALSHDQAIPQNPVLSVRTAELAAVDTRVHTLGDHEPRTASMSRLAGWGDGNYGGWFHSVPLPGVAKEYFSVQPGLTWQSILQADQWMETGTPRAYPAGRTTTEDWNEAPVGPLAAFGRCGDDGSAAFRPFNPSGAGRVMEGGSAWGRVTLSRNGAEIASSEDVFYPYLPGMAPEKATYALRLEAERDDPLWRLGSRVDATWTFSSMRPPDGGCDAASAPLPLVRFDGEFDLRNRVAGDRPYTLTAIVERPDGSRPQVRQFTVEASYDGGTTWRRLPAVPNGRGYTVLAPPPPRGGDGYVALRTSVRDADGNTLTQTVERAYGVARR</sequence>
<evidence type="ECO:0000256" key="2">
    <source>
        <dbReference type="ARBA" id="ARBA00022670"/>
    </source>
</evidence>
<dbReference type="PROSITE" id="PS00138">
    <property type="entry name" value="SUBTILASE_SER"/>
    <property type="match status" value="1"/>
</dbReference>
<dbReference type="Gene3D" id="3.40.50.200">
    <property type="entry name" value="Peptidase S8/S53 domain"/>
    <property type="match status" value="1"/>
</dbReference>
<feature type="active site" description="Charge relay system" evidence="5">
    <location>
        <position position="389"/>
    </location>
</feature>
<dbReference type="PROSITE" id="PS00137">
    <property type="entry name" value="SUBTILASE_HIS"/>
    <property type="match status" value="1"/>
</dbReference>
<dbReference type="Pfam" id="PF00082">
    <property type="entry name" value="Peptidase_S8"/>
    <property type="match status" value="1"/>
</dbReference>
<evidence type="ECO:0000313" key="10">
    <source>
        <dbReference type="Proteomes" id="UP001551482"/>
    </source>
</evidence>